<dbReference type="SUPFAM" id="SSF46785">
    <property type="entry name" value="Winged helix' DNA-binding domain"/>
    <property type="match status" value="1"/>
</dbReference>
<dbReference type="InterPro" id="IPR036390">
    <property type="entry name" value="WH_DNA-bd_sf"/>
</dbReference>
<dbReference type="RefSeq" id="WP_008668156.1">
    <property type="nucleotide sequence ID" value="NZ_JNHM01000164.1"/>
</dbReference>
<accession>A0A069S2M7</accession>
<dbReference type="PATRIC" id="fig|1339352.3.peg.3984"/>
<dbReference type="Gene3D" id="1.10.10.10">
    <property type="entry name" value="Winged helix-like DNA-binding domain superfamily/Winged helix DNA-binding domain"/>
    <property type="match status" value="1"/>
</dbReference>
<dbReference type="InterPro" id="IPR038454">
    <property type="entry name" value="DnaA_N_sf"/>
</dbReference>
<dbReference type="InterPro" id="IPR036388">
    <property type="entry name" value="WH-like_DNA-bd_sf"/>
</dbReference>
<protein>
    <submittedName>
        <fullName evidence="1">Initiator Replication family protein</fullName>
    </submittedName>
</protein>
<organism evidence="1 2">
    <name type="scientific">Phocaeicola vulgatus str. 3975 RP4</name>
    <dbReference type="NCBI Taxonomy" id="1339352"/>
    <lineage>
        <taxon>Bacteria</taxon>
        <taxon>Pseudomonadati</taxon>
        <taxon>Bacteroidota</taxon>
        <taxon>Bacteroidia</taxon>
        <taxon>Bacteroidales</taxon>
        <taxon>Bacteroidaceae</taxon>
        <taxon>Phocaeicola</taxon>
    </lineage>
</organism>
<reference evidence="1 2" key="1">
    <citation type="submission" date="2014-04" db="EMBL/GenBank/DDBJ databases">
        <authorList>
            <person name="Sears C."/>
            <person name="Carroll K."/>
            <person name="Sack B.R."/>
            <person name="Qadri F."/>
            <person name="Myers L.L."/>
            <person name="Chung G.-T."/>
            <person name="Escheverria P."/>
            <person name="Fraser C.M."/>
            <person name="Sadzewicz L."/>
            <person name="Shefchek K.A."/>
            <person name="Tallon L."/>
            <person name="Das S.P."/>
            <person name="Daugherty S."/>
            <person name="Mongodin E.F."/>
        </authorList>
    </citation>
    <scope>NUCLEOTIDE SEQUENCE [LARGE SCALE GENOMIC DNA]</scope>
    <source>
        <strain evidence="1 2">3975 RP4</strain>
    </source>
</reference>
<comment type="caution">
    <text evidence="1">The sequence shown here is derived from an EMBL/GenBank/DDBJ whole genome shotgun (WGS) entry which is preliminary data.</text>
</comment>
<dbReference type="AlphaFoldDB" id="A0A069S2M7"/>
<proteinExistence type="predicted"/>
<evidence type="ECO:0000313" key="2">
    <source>
        <dbReference type="Proteomes" id="UP000027661"/>
    </source>
</evidence>
<sequence length="496" mass="58152">MGRKKVNQLMQSDNGLIAELADVKWIKQPVIYSMISGDFTLMQMNIIIALSKAIQERIEEYLSRNCKSQGGGKQLTLFSNDEMAREAITIDLDLSDLGIRSDMYDKLESACENLMKMSMSYPVYENKKLANRVYINLFSRIVIPTNSDDVNGNPYAYKGGKRRKGIISVTMLTKNLSDVFDMSHGYVNHIATIAQFCKKKRTPRVYIYLERWRNYKTKTVDYIEFKEYLGLLRYDRKNNVVKDEIYPSYWEFCQKVLNPVKKEMDKLLEKNLIDISFDYEPIYRTTRKRGTPDEIKFTIKMSEMGKQLLEKGQVQKDVNSVLDHLKKEYGYTDNDLKFMTDSWVDEMLPALEQEILTLKEKEAKYKPQNPKGYVLVCLKNFVKAHQPVCEEVKEEEPKQEEPQDNSVDKLSRIASELAKFEKVLDAIRQRDALAYRQFFSFIKLIDVENNLLVFAVPTKFIYEQIEGTYLELFREALYEQFPDADVKYNINETYFK</sequence>
<dbReference type="Gene3D" id="3.30.300.180">
    <property type="match status" value="1"/>
</dbReference>
<dbReference type="Proteomes" id="UP000027661">
    <property type="component" value="Unassembled WGS sequence"/>
</dbReference>
<dbReference type="EMBL" id="JNHM01000164">
    <property type="protein sequence ID" value="KDS44310.1"/>
    <property type="molecule type" value="Genomic_DNA"/>
</dbReference>
<evidence type="ECO:0000313" key="1">
    <source>
        <dbReference type="EMBL" id="KDS44310.1"/>
    </source>
</evidence>
<dbReference type="Pfam" id="PF21205">
    <property type="entry name" value="Rep3_C"/>
    <property type="match status" value="1"/>
</dbReference>
<gene>
    <name evidence="1" type="ORF">M099_4254</name>
</gene>
<name>A0A069S2M7_PHOVU</name>